<feature type="region of interest" description="Disordered" evidence="1">
    <location>
        <begin position="174"/>
        <end position="196"/>
    </location>
</feature>
<evidence type="ECO:0000256" key="1">
    <source>
        <dbReference type="SAM" id="MobiDB-lite"/>
    </source>
</evidence>
<name>A0A427A4U4_ENSVE</name>
<organism evidence="2 3">
    <name type="scientific">Ensete ventricosum</name>
    <name type="common">Abyssinian banana</name>
    <name type="synonym">Musa ensete</name>
    <dbReference type="NCBI Taxonomy" id="4639"/>
    <lineage>
        <taxon>Eukaryota</taxon>
        <taxon>Viridiplantae</taxon>
        <taxon>Streptophyta</taxon>
        <taxon>Embryophyta</taxon>
        <taxon>Tracheophyta</taxon>
        <taxon>Spermatophyta</taxon>
        <taxon>Magnoliopsida</taxon>
        <taxon>Liliopsida</taxon>
        <taxon>Zingiberales</taxon>
        <taxon>Musaceae</taxon>
        <taxon>Ensete</taxon>
    </lineage>
</organism>
<reference evidence="2 3" key="1">
    <citation type="journal article" date="2014" name="Agronomy (Basel)">
        <title>A Draft Genome Sequence for Ensete ventricosum, the Drought-Tolerant Tree Against Hunger.</title>
        <authorList>
            <person name="Harrison J."/>
            <person name="Moore K.A."/>
            <person name="Paszkiewicz K."/>
            <person name="Jones T."/>
            <person name="Grant M."/>
            <person name="Ambacheew D."/>
            <person name="Muzemil S."/>
            <person name="Studholme D.J."/>
        </authorList>
    </citation>
    <scope>NUCLEOTIDE SEQUENCE [LARGE SCALE GENOMIC DNA]</scope>
</reference>
<dbReference type="AlphaFoldDB" id="A0A427A4U4"/>
<proteinExistence type="predicted"/>
<evidence type="ECO:0000313" key="2">
    <source>
        <dbReference type="EMBL" id="RRT71188.1"/>
    </source>
</evidence>
<gene>
    <name evidence="2" type="ORF">B296_00031795</name>
</gene>
<dbReference type="EMBL" id="AMZH03003777">
    <property type="protein sequence ID" value="RRT71188.1"/>
    <property type="molecule type" value="Genomic_DNA"/>
</dbReference>
<sequence>MLEQGRKTTEVLFGGKKKKSSREGRIGWSIDFGFDQLLLMMAGSVEQGWKMIAASATVIVKEGSSGVFSEGIGDSSDKGREHWRWKREEGSKDSIDVIARSSITKAALSVINDDDYRLAKEEDGSGKQGKQQLRREQQQRRREWLLASKWGGSKAVARSNGYRWQGAAMVRPTIAIDANSEDGRDSGDGGGQRLRN</sequence>
<accession>A0A427A4U4</accession>
<dbReference type="Proteomes" id="UP000287651">
    <property type="component" value="Unassembled WGS sequence"/>
</dbReference>
<protein>
    <submittedName>
        <fullName evidence="2">Uncharacterized protein</fullName>
    </submittedName>
</protein>
<comment type="caution">
    <text evidence="2">The sequence shown here is derived from an EMBL/GenBank/DDBJ whole genome shotgun (WGS) entry which is preliminary data.</text>
</comment>
<evidence type="ECO:0000313" key="3">
    <source>
        <dbReference type="Proteomes" id="UP000287651"/>
    </source>
</evidence>